<evidence type="ECO:0000313" key="2">
    <source>
        <dbReference type="Proteomes" id="UP000499080"/>
    </source>
</evidence>
<reference evidence="1 2" key="1">
    <citation type="journal article" date="2019" name="Sci. Rep.">
        <title>Orb-weaving spider Araneus ventricosus genome elucidates the spidroin gene catalogue.</title>
        <authorList>
            <person name="Kono N."/>
            <person name="Nakamura H."/>
            <person name="Ohtoshi R."/>
            <person name="Moran D.A.P."/>
            <person name="Shinohara A."/>
            <person name="Yoshida Y."/>
            <person name="Fujiwara M."/>
            <person name="Mori M."/>
            <person name="Tomita M."/>
            <person name="Arakawa K."/>
        </authorList>
    </citation>
    <scope>NUCLEOTIDE SEQUENCE [LARGE SCALE GENOMIC DNA]</scope>
</reference>
<gene>
    <name evidence="1" type="ORF">AVEN_43647_1</name>
</gene>
<organism evidence="1 2">
    <name type="scientific">Araneus ventricosus</name>
    <name type="common">Orbweaver spider</name>
    <name type="synonym">Epeira ventricosa</name>
    <dbReference type="NCBI Taxonomy" id="182803"/>
    <lineage>
        <taxon>Eukaryota</taxon>
        <taxon>Metazoa</taxon>
        <taxon>Ecdysozoa</taxon>
        <taxon>Arthropoda</taxon>
        <taxon>Chelicerata</taxon>
        <taxon>Arachnida</taxon>
        <taxon>Araneae</taxon>
        <taxon>Araneomorphae</taxon>
        <taxon>Entelegynae</taxon>
        <taxon>Araneoidea</taxon>
        <taxon>Araneidae</taxon>
        <taxon>Araneus</taxon>
    </lineage>
</organism>
<comment type="caution">
    <text evidence="1">The sequence shown here is derived from an EMBL/GenBank/DDBJ whole genome shotgun (WGS) entry which is preliminary data.</text>
</comment>
<dbReference type="AlphaFoldDB" id="A0A4Y2FFG4"/>
<accession>A0A4Y2FFG4</accession>
<keyword evidence="2" id="KW-1185">Reference proteome</keyword>
<dbReference type="EMBL" id="BGPR01000890">
    <property type="protein sequence ID" value="GBM39246.1"/>
    <property type="molecule type" value="Genomic_DNA"/>
</dbReference>
<name>A0A4Y2FFG4_ARAVE</name>
<evidence type="ECO:0000313" key="1">
    <source>
        <dbReference type="EMBL" id="GBM39246.1"/>
    </source>
</evidence>
<protein>
    <submittedName>
        <fullName evidence="1">Uncharacterized protein</fullName>
    </submittedName>
</protein>
<dbReference type="Proteomes" id="UP000499080">
    <property type="component" value="Unassembled WGS sequence"/>
</dbReference>
<sequence>MAGLRHKMDDQRKWLFERIFSAELSITKCPSRQCKSTIRSEMNKILEIEPTRAQNMVTGLIGRPSIWRQQPRVGISSFPNSLSWCHLISHLVIASFSAEEEGLSSEASANWDRLQSRHYEEECRI</sequence>
<proteinExistence type="predicted"/>